<dbReference type="SUPFAM" id="SSF57625">
    <property type="entry name" value="Invertebrate chitin-binding proteins"/>
    <property type="match status" value="1"/>
</dbReference>
<feature type="compositionally biased region" description="Basic and acidic residues" evidence="1">
    <location>
        <begin position="1"/>
        <end position="24"/>
    </location>
</feature>
<sequence>MNDKEPMRLEKMLGRRRPGREAVSNRHVSSSVRRTHRSTDMKVVIVLACSLLVVALPRVRRQTAYVLPDGAELVVGSIKTSFSCQGLRYGYYADVDNNCQIFHVCSETHGAAEVRQWSFFCGNLTIFNQLTLTCTYPEDAVPCSSAPEFYSLNDNIGVEDSKFLRDEDVERARQLRA</sequence>
<dbReference type="InterPro" id="IPR036508">
    <property type="entry name" value="Chitin-bd_dom_sf"/>
</dbReference>
<dbReference type="PANTHER" id="PTHR22933:SF43">
    <property type="entry name" value="LP10131P"/>
    <property type="match status" value="1"/>
</dbReference>
<dbReference type="InterPro" id="IPR052976">
    <property type="entry name" value="Scoloptoxin-like"/>
</dbReference>
<evidence type="ECO:0000313" key="4">
    <source>
        <dbReference type="Proteomes" id="UP001235939"/>
    </source>
</evidence>
<gene>
    <name evidence="3" type="ORF">LAZ67_11000250</name>
</gene>
<dbReference type="Proteomes" id="UP001235939">
    <property type="component" value="Chromosome 11"/>
</dbReference>
<organism evidence="3 4">
    <name type="scientific">Cordylochernes scorpioides</name>
    <dbReference type="NCBI Taxonomy" id="51811"/>
    <lineage>
        <taxon>Eukaryota</taxon>
        <taxon>Metazoa</taxon>
        <taxon>Ecdysozoa</taxon>
        <taxon>Arthropoda</taxon>
        <taxon>Chelicerata</taxon>
        <taxon>Arachnida</taxon>
        <taxon>Pseudoscorpiones</taxon>
        <taxon>Cheliferoidea</taxon>
        <taxon>Chernetidae</taxon>
        <taxon>Cordylochernes</taxon>
    </lineage>
</organism>
<feature type="domain" description="Chitin-binding type-2" evidence="2">
    <location>
        <begin position="81"/>
        <end position="145"/>
    </location>
</feature>
<dbReference type="Gene3D" id="2.170.140.10">
    <property type="entry name" value="Chitin binding domain"/>
    <property type="match status" value="1"/>
</dbReference>
<accession>A0ABY6KYG7</accession>
<reference evidence="3 4" key="1">
    <citation type="submission" date="2022-01" db="EMBL/GenBank/DDBJ databases">
        <title>A chromosomal length assembly of Cordylochernes scorpioides.</title>
        <authorList>
            <person name="Zeh D."/>
            <person name="Zeh J."/>
        </authorList>
    </citation>
    <scope>NUCLEOTIDE SEQUENCE [LARGE SCALE GENOMIC DNA]</scope>
    <source>
        <strain evidence="3">IN4F17</strain>
        <tissue evidence="3">Whole Body</tissue>
    </source>
</reference>
<proteinExistence type="predicted"/>
<dbReference type="InterPro" id="IPR002557">
    <property type="entry name" value="Chitin-bd_dom"/>
</dbReference>
<dbReference type="SMART" id="SM00494">
    <property type="entry name" value="ChtBD2"/>
    <property type="match status" value="1"/>
</dbReference>
<dbReference type="PROSITE" id="PS50940">
    <property type="entry name" value="CHIT_BIND_II"/>
    <property type="match status" value="1"/>
</dbReference>
<name>A0ABY6KYG7_9ARAC</name>
<protein>
    <recommendedName>
        <fullName evidence="2">Chitin-binding type-2 domain-containing protein</fullName>
    </recommendedName>
</protein>
<dbReference type="Pfam" id="PF01607">
    <property type="entry name" value="CBM_14"/>
    <property type="match status" value="1"/>
</dbReference>
<evidence type="ECO:0000259" key="2">
    <source>
        <dbReference type="PROSITE" id="PS50940"/>
    </source>
</evidence>
<feature type="region of interest" description="Disordered" evidence="1">
    <location>
        <begin position="1"/>
        <end position="31"/>
    </location>
</feature>
<evidence type="ECO:0000313" key="3">
    <source>
        <dbReference type="EMBL" id="UYV73659.1"/>
    </source>
</evidence>
<dbReference type="PANTHER" id="PTHR22933">
    <property type="entry name" value="FI18007P1-RELATED"/>
    <property type="match status" value="1"/>
</dbReference>
<evidence type="ECO:0000256" key="1">
    <source>
        <dbReference type="SAM" id="MobiDB-lite"/>
    </source>
</evidence>
<dbReference type="EMBL" id="CP092873">
    <property type="protein sequence ID" value="UYV73659.1"/>
    <property type="molecule type" value="Genomic_DNA"/>
</dbReference>
<keyword evidence="4" id="KW-1185">Reference proteome</keyword>